<feature type="transmembrane region" description="Helical" evidence="7">
    <location>
        <begin position="6"/>
        <end position="26"/>
    </location>
</feature>
<dbReference type="Pfam" id="PF04239">
    <property type="entry name" value="DUF421"/>
    <property type="match status" value="1"/>
</dbReference>
<protein>
    <submittedName>
        <fullName evidence="10">DUF421 domain-containing protein</fullName>
    </submittedName>
</protein>
<evidence type="ECO:0000313" key="10">
    <source>
        <dbReference type="EMBL" id="MDC3425469.1"/>
    </source>
</evidence>
<gene>
    <name evidence="10" type="ORF">NC797_13255</name>
</gene>
<name>A0A9X4AN44_9BACI</name>
<evidence type="ECO:0000259" key="9">
    <source>
        <dbReference type="Pfam" id="PF20730"/>
    </source>
</evidence>
<keyword evidence="11" id="KW-1185">Reference proteome</keyword>
<organism evidence="10 11">
    <name type="scientific">Terrihalobacillus insolitus</name>
    <dbReference type="NCBI Taxonomy" id="2950438"/>
    <lineage>
        <taxon>Bacteria</taxon>
        <taxon>Bacillati</taxon>
        <taxon>Bacillota</taxon>
        <taxon>Bacilli</taxon>
        <taxon>Bacillales</taxon>
        <taxon>Bacillaceae</taxon>
        <taxon>Terrihalobacillus</taxon>
    </lineage>
</organism>
<feature type="domain" description="YetF-like N-terminal transmembrane" evidence="9">
    <location>
        <begin position="7"/>
        <end position="79"/>
    </location>
</feature>
<reference evidence="10" key="1">
    <citation type="submission" date="2022-06" db="EMBL/GenBank/DDBJ databases">
        <title>Aquibacillus sp. a new bacterium isolated from soil saline samples.</title>
        <authorList>
            <person name="Galisteo C."/>
            <person name="De La Haba R."/>
            <person name="Sanchez-Porro C."/>
            <person name="Ventosa A."/>
        </authorList>
    </citation>
    <scope>NUCLEOTIDE SEQUENCE</scope>
    <source>
        <strain evidence="10">3ASR75-11</strain>
    </source>
</reference>
<evidence type="ECO:0000256" key="3">
    <source>
        <dbReference type="ARBA" id="ARBA00022475"/>
    </source>
</evidence>
<keyword evidence="3" id="KW-1003">Cell membrane</keyword>
<sequence>MGNTGLIITETLFGFVALFAITKVLGKTQISQLTAFDFISALIMGELVGNALFDDQYGLYEMALAIFLWGGLLYLSEVITQKFKRSRSLLEGIPSIVIHKGKIKYNEMKKAKLDLNELQHLLRSKGAFSIKEVEYAVLETDGTISILKKSLEQAPTRKDFQLPQEVVSMPLALILDGELVKDNLKEAKRDEAWLHQQLQAQSIEAVKDVLYAEWKEGEPLYVLTY</sequence>
<keyword evidence="5 7" id="KW-1133">Transmembrane helix</keyword>
<evidence type="ECO:0000259" key="8">
    <source>
        <dbReference type="Pfam" id="PF04239"/>
    </source>
</evidence>
<dbReference type="Gene3D" id="3.30.240.20">
    <property type="entry name" value="bsu07140 like domains"/>
    <property type="match status" value="2"/>
</dbReference>
<dbReference type="Proteomes" id="UP001145050">
    <property type="component" value="Unassembled WGS sequence"/>
</dbReference>
<dbReference type="InterPro" id="IPR048454">
    <property type="entry name" value="YetF_N"/>
</dbReference>
<dbReference type="AlphaFoldDB" id="A0A9X4AN44"/>
<evidence type="ECO:0000256" key="7">
    <source>
        <dbReference type="SAM" id="Phobius"/>
    </source>
</evidence>
<dbReference type="EMBL" id="JAMQKB010000015">
    <property type="protein sequence ID" value="MDC3425469.1"/>
    <property type="molecule type" value="Genomic_DNA"/>
</dbReference>
<dbReference type="PANTHER" id="PTHR34582">
    <property type="entry name" value="UPF0702 TRANSMEMBRANE PROTEIN YCAP"/>
    <property type="match status" value="1"/>
</dbReference>
<evidence type="ECO:0000256" key="1">
    <source>
        <dbReference type="ARBA" id="ARBA00004651"/>
    </source>
</evidence>
<evidence type="ECO:0000256" key="5">
    <source>
        <dbReference type="ARBA" id="ARBA00022989"/>
    </source>
</evidence>
<keyword evidence="4 7" id="KW-0812">Transmembrane</keyword>
<dbReference type="InterPro" id="IPR023090">
    <property type="entry name" value="UPF0702_alpha/beta_dom_sf"/>
</dbReference>
<comment type="caution">
    <text evidence="10">The sequence shown here is derived from an EMBL/GenBank/DDBJ whole genome shotgun (WGS) entry which is preliminary data.</text>
</comment>
<evidence type="ECO:0000256" key="6">
    <source>
        <dbReference type="ARBA" id="ARBA00023136"/>
    </source>
</evidence>
<evidence type="ECO:0000256" key="4">
    <source>
        <dbReference type="ARBA" id="ARBA00022692"/>
    </source>
</evidence>
<dbReference type="RefSeq" id="WP_272437278.1">
    <property type="nucleotide sequence ID" value="NZ_JAMQKB010000015.1"/>
</dbReference>
<feature type="transmembrane region" description="Helical" evidence="7">
    <location>
        <begin position="59"/>
        <end position="79"/>
    </location>
</feature>
<evidence type="ECO:0000313" key="11">
    <source>
        <dbReference type="Proteomes" id="UP001145050"/>
    </source>
</evidence>
<dbReference type="Pfam" id="PF20730">
    <property type="entry name" value="YetF_N"/>
    <property type="match status" value="1"/>
</dbReference>
<dbReference type="GO" id="GO:0005886">
    <property type="term" value="C:plasma membrane"/>
    <property type="evidence" value="ECO:0007669"/>
    <property type="project" value="UniProtKB-SubCell"/>
</dbReference>
<proteinExistence type="inferred from homology"/>
<comment type="similarity">
    <text evidence="2">Belongs to the UPF0702 family.</text>
</comment>
<evidence type="ECO:0000256" key="2">
    <source>
        <dbReference type="ARBA" id="ARBA00006448"/>
    </source>
</evidence>
<comment type="subcellular location">
    <subcellularLocation>
        <location evidence="1">Cell membrane</location>
        <topology evidence="1">Multi-pass membrane protein</topology>
    </subcellularLocation>
</comment>
<dbReference type="InterPro" id="IPR007353">
    <property type="entry name" value="DUF421"/>
</dbReference>
<feature type="transmembrane region" description="Helical" evidence="7">
    <location>
        <begin position="33"/>
        <end position="53"/>
    </location>
</feature>
<keyword evidence="6 7" id="KW-0472">Membrane</keyword>
<accession>A0A9X4AN44</accession>
<dbReference type="PANTHER" id="PTHR34582:SF5">
    <property type="entry name" value="UPF0702 TRANSMEMBRANE PROTEIN YETF"/>
    <property type="match status" value="1"/>
</dbReference>
<feature type="domain" description="YetF C-terminal" evidence="8">
    <location>
        <begin position="81"/>
        <end position="215"/>
    </location>
</feature>